<evidence type="ECO:0000256" key="2">
    <source>
        <dbReference type="SAM" id="MobiDB-lite"/>
    </source>
</evidence>
<keyword evidence="3" id="KW-0547">Nucleotide-binding</keyword>
<dbReference type="EMBL" id="JAWRCO010000001">
    <property type="protein sequence ID" value="MDW6003250.1"/>
    <property type="molecule type" value="Genomic_DNA"/>
</dbReference>
<dbReference type="EMBL" id="FXXI01000001">
    <property type="protein sequence ID" value="SMR99962.1"/>
    <property type="molecule type" value="Genomic_DNA"/>
</dbReference>
<protein>
    <submittedName>
        <fullName evidence="3">ATP-binding protein</fullName>
    </submittedName>
</protein>
<accession>A0A1Y6IU00</accession>
<keyword evidence="6" id="KW-1185">Reference proteome</keyword>
<dbReference type="Gene3D" id="3.30.565.10">
    <property type="entry name" value="Histidine kinase-like ATPase, C-terminal domain"/>
    <property type="match status" value="1"/>
</dbReference>
<dbReference type="GO" id="GO:0005524">
    <property type="term" value="F:ATP binding"/>
    <property type="evidence" value="ECO:0007669"/>
    <property type="project" value="UniProtKB-KW"/>
</dbReference>
<dbReference type="Proteomes" id="UP001283366">
    <property type="component" value="Unassembled WGS sequence"/>
</dbReference>
<dbReference type="RefSeq" id="WP_087479944.1">
    <property type="nucleotide sequence ID" value="NZ_AP024883.1"/>
</dbReference>
<evidence type="ECO:0000313" key="3">
    <source>
        <dbReference type="EMBL" id="MDW6003250.1"/>
    </source>
</evidence>
<dbReference type="Pfam" id="PF13589">
    <property type="entry name" value="HATPase_c_3"/>
    <property type="match status" value="1"/>
</dbReference>
<dbReference type="SUPFAM" id="SSF55874">
    <property type="entry name" value="ATPase domain of HSP90 chaperone/DNA topoisomerase II/histidine kinase"/>
    <property type="match status" value="1"/>
</dbReference>
<feature type="coiled-coil region" evidence="1">
    <location>
        <begin position="527"/>
        <end position="554"/>
    </location>
</feature>
<organism evidence="4 5">
    <name type="scientific">Vibrio mangrovi</name>
    <dbReference type="NCBI Taxonomy" id="474394"/>
    <lineage>
        <taxon>Bacteria</taxon>
        <taxon>Pseudomonadati</taxon>
        <taxon>Pseudomonadota</taxon>
        <taxon>Gammaproteobacteria</taxon>
        <taxon>Vibrionales</taxon>
        <taxon>Vibrionaceae</taxon>
        <taxon>Vibrio</taxon>
    </lineage>
</organism>
<dbReference type="Proteomes" id="UP000196125">
    <property type="component" value="Unassembled WGS sequence"/>
</dbReference>
<dbReference type="OrthoDB" id="9813438at2"/>
<reference evidence="3 6" key="2">
    <citation type="submission" date="2023-11" db="EMBL/GenBank/DDBJ databases">
        <title>Plant-associative lifestyle of Vibrio porteresiae and its evolutionary dynamics.</title>
        <authorList>
            <person name="Rameshkumar N."/>
            <person name="Kirti K."/>
        </authorList>
    </citation>
    <scope>NUCLEOTIDE SEQUENCE [LARGE SCALE GENOMIC DNA]</scope>
    <source>
        <strain evidence="3 6">MSSRF38</strain>
    </source>
</reference>
<evidence type="ECO:0000313" key="5">
    <source>
        <dbReference type="Proteomes" id="UP000196125"/>
    </source>
</evidence>
<dbReference type="AlphaFoldDB" id="A0A1Y6IU00"/>
<feature type="region of interest" description="Disordered" evidence="2">
    <location>
        <begin position="417"/>
        <end position="458"/>
    </location>
</feature>
<evidence type="ECO:0000256" key="1">
    <source>
        <dbReference type="SAM" id="Coils"/>
    </source>
</evidence>
<keyword evidence="1" id="KW-0175">Coiled coil</keyword>
<dbReference type="InterPro" id="IPR036890">
    <property type="entry name" value="HATPase_C_sf"/>
</dbReference>
<evidence type="ECO:0000313" key="6">
    <source>
        <dbReference type="Proteomes" id="UP001283366"/>
    </source>
</evidence>
<feature type="compositionally biased region" description="Basic and acidic residues" evidence="2">
    <location>
        <begin position="448"/>
        <end position="458"/>
    </location>
</feature>
<keyword evidence="3" id="KW-0067">ATP-binding</keyword>
<feature type="compositionally biased region" description="Basic and acidic residues" evidence="2">
    <location>
        <begin position="417"/>
        <end position="437"/>
    </location>
</feature>
<proteinExistence type="predicted"/>
<name>A0A1Y6IU00_9VIBR</name>
<reference evidence="4 5" key="1">
    <citation type="submission" date="2017-05" db="EMBL/GenBank/DDBJ databases">
        <authorList>
            <person name="Song R."/>
            <person name="Chenine A.L."/>
            <person name="Ruprecht R.M."/>
        </authorList>
    </citation>
    <scope>NUCLEOTIDE SEQUENCE [LARGE SCALE GENOMIC DNA]</scope>
    <source>
        <strain evidence="4 5">CECT 7927</strain>
    </source>
</reference>
<sequence length="569" mass="63957">MAIKTGQVNAARLFEALGKIGYSPESALLDIVDNSVANGASKIEVQIVGKRVSVGDKKRTKTVIDKFIIKDDACGMNENGLDNAIGLGSSSDHYDDKTLSKFGLGLKSASSSLGKKLTVITTPDGESFYKGVVDQEKLVFNYEYEFTHANREDIESLKDFCGKNKSGTFVIIEKSRHESLPSIAEILSKLKNKAGIVFYYYLEGLVPDRNKISLIIDDEIIQGFDPLACNEIDSKDGNLDDTSWNGTSVKWITKPSVIQLSEENPECVATIEITQLPHPPSVGKDENISLSQAQCRDKYMIGAGNYGIYVYRNYRLISWADSLDVIRLDQDLYSFRGRLNIQSNSDDILNIDVTKSRIHLSELAKSQLTPELGEAKRKSLSAWRYRSRVIDDLTRSTPHTDINDALNRVDTEIQKDEKIDESLAEPKEQKDISEKKLKLQSSKPVTPEQKEKVERDNEKVQYVDSLDNNQLWERGHDPEKGLIVKVNRSHRLVREVIDSVSVNGTLVRVLDTLFFGLARGEYRFLYKNDTKLSIEAMERLLDDYRETVGNELSELVKRIGAKNIANGDE</sequence>
<evidence type="ECO:0000313" key="4">
    <source>
        <dbReference type="EMBL" id="SMR99962.1"/>
    </source>
</evidence>
<gene>
    <name evidence="3" type="ORF">SBX37_10365</name>
    <name evidence="4" type="ORF">VIM7927_01200</name>
</gene>